<dbReference type="AlphaFoldDB" id="A0A015L4L6"/>
<dbReference type="HOGENOM" id="CLU_078319_0_0_1"/>
<feature type="region of interest" description="Disordered" evidence="1">
    <location>
        <begin position="42"/>
        <end position="108"/>
    </location>
</feature>
<organism evidence="2 3">
    <name type="scientific">Rhizophagus irregularis (strain DAOM 197198w)</name>
    <name type="common">Glomus intraradices</name>
    <dbReference type="NCBI Taxonomy" id="1432141"/>
    <lineage>
        <taxon>Eukaryota</taxon>
        <taxon>Fungi</taxon>
        <taxon>Fungi incertae sedis</taxon>
        <taxon>Mucoromycota</taxon>
        <taxon>Glomeromycotina</taxon>
        <taxon>Glomeromycetes</taxon>
        <taxon>Glomerales</taxon>
        <taxon>Glomeraceae</taxon>
        <taxon>Rhizophagus</taxon>
    </lineage>
</organism>
<evidence type="ECO:0000256" key="1">
    <source>
        <dbReference type="SAM" id="MobiDB-lite"/>
    </source>
</evidence>
<evidence type="ECO:0008006" key="4">
    <source>
        <dbReference type="Google" id="ProtNLM"/>
    </source>
</evidence>
<comment type="caution">
    <text evidence="2">The sequence shown here is derived from an EMBL/GenBank/DDBJ whole genome shotgun (WGS) entry which is preliminary data.</text>
</comment>
<reference evidence="2 3" key="1">
    <citation type="submission" date="2014-02" db="EMBL/GenBank/DDBJ databases">
        <title>Single nucleus genome sequencing reveals high similarity among nuclei of an endomycorrhizal fungus.</title>
        <authorList>
            <person name="Lin K."/>
            <person name="Geurts R."/>
            <person name="Zhang Z."/>
            <person name="Limpens E."/>
            <person name="Saunders D.G."/>
            <person name="Mu D."/>
            <person name="Pang E."/>
            <person name="Cao H."/>
            <person name="Cha H."/>
            <person name="Lin T."/>
            <person name="Zhou Q."/>
            <person name="Shang Y."/>
            <person name="Li Y."/>
            <person name="Ivanov S."/>
            <person name="Sharma T."/>
            <person name="Velzen R.V."/>
            <person name="Ruijter N.D."/>
            <person name="Aanen D.K."/>
            <person name="Win J."/>
            <person name="Kamoun S."/>
            <person name="Bisseling T."/>
            <person name="Huang S."/>
        </authorList>
    </citation>
    <scope>NUCLEOTIDE SEQUENCE [LARGE SCALE GENOMIC DNA]</scope>
    <source>
        <strain evidence="3">DAOM197198w</strain>
    </source>
</reference>
<dbReference type="Proteomes" id="UP000022910">
    <property type="component" value="Unassembled WGS sequence"/>
</dbReference>
<name>A0A015L4L6_RHIIW</name>
<gene>
    <name evidence="2" type="ORF">RirG_049070</name>
</gene>
<evidence type="ECO:0000313" key="2">
    <source>
        <dbReference type="EMBL" id="EXX74659.1"/>
    </source>
</evidence>
<sequence>MKVKCKCQSCKKELNGYKEVSKATRTRHRAKDKKKNIIIIMEEFDNINNDEKSTESSSNNSNMDEFDNISDDEKSTESSSNNSNIDEFDNISDDEKSTESSSNSSNYDDNDFEALPLGYMEALHLLEIKSRTNMTDQVYSEIMSAFSEHQISLYCASKKLEKMISISPIWIDCCINSCNAFTGDLKDLQNCPIYLKRSEALQYRHIYTSSSEYINEEGYNDIFDGRRYKELCEEGFFSDYRDIALTASIDERVKHDNLLIGAIIPGPNIPLNFNSFLYPVIKELKSLEGVKCYDGAQKENFILRCFVVS</sequence>
<dbReference type="OrthoDB" id="2429735at2759"/>
<accession>A0A015L4L6</accession>
<evidence type="ECO:0000313" key="3">
    <source>
        <dbReference type="Proteomes" id="UP000022910"/>
    </source>
</evidence>
<keyword evidence="3" id="KW-1185">Reference proteome</keyword>
<dbReference type="STRING" id="1432141.A0A015L4L6"/>
<protein>
    <recommendedName>
        <fullName evidence="4">Transposase domain-containing protein</fullName>
    </recommendedName>
</protein>
<proteinExistence type="predicted"/>
<dbReference type="EMBL" id="JEMT01012762">
    <property type="protein sequence ID" value="EXX74659.1"/>
    <property type="molecule type" value="Genomic_DNA"/>
</dbReference>